<accession>A0A4R1YCF2</accession>
<keyword evidence="4" id="KW-1185">Reference proteome</keyword>
<sequence length="312" mass="32170">MSGGALVGRHLFVFGAGYTAARAALRVRAAGARVSATTRDPVRAADLAGQGVGVHLFDTGHPPAADTLRDWLDGVTDLLVSIPPDTTAPPEAACPVLAALIGAGVDLSGPGWIGYLSSTGVYGDCGGAWIDETRAPAPATADARARIGAEIGWRALAGRHGAALDILRIAGIYGPGTRNALAQMRSGRAQALVKPGQVFNRIHAEDVAGAILAAMTHPQGERLTNLSDDLPSAPTEVLDHAAQLLGLPPPPRVAFDPASLPPGAAAFWAENRRLRNDRLKALPGFALAFPTYREGLAAILDAETSAEMADAL</sequence>
<proteinExistence type="predicted"/>
<name>A0A4R1YCF2_9RHOB</name>
<dbReference type="PANTHER" id="PTHR43574">
    <property type="entry name" value="EPIMERASE-RELATED"/>
    <property type="match status" value="1"/>
</dbReference>
<evidence type="ECO:0000259" key="2">
    <source>
        <dbReference type="Pfam" id="PF01370"/>
    </source>
</evidence>
<dbReference type="AlphaFoldDB" id="A0A4R1YCF2"/>
<gene>
    <name evidence="3" type="ORF">EV216_1475</name>
</gene>
<comment type="caution">
    <text evidence="3">The sequence shown here is derived from an EMBL/GenBank/DDBJ whole genome shotgun (WGS) entry which is preliminary data.</text>
</comment>
<dbReference type="InterPro" id="IPR001509">
    <property type="entry name" value="Epimerase_deHydtase"/>
</dbReference>
<feature type="domain" description="NAD-dependent epimerase/dehydratase" evidence="2">
    <location>
        <begin position="115"/>
        <end position="220"/>
    </location>
</feature>
<dbReference type="InterPro" id="IPR036291">
    <property type="entry name" value="NAD(P)-bd_dom_sf"/>
</dbReference>
<dbReference type="Proteomes" id="UP000295277">
    <property type="component" value="Unassembled WGS sequence"/>
</dbReference>
<dbReference type="EMBL" id="SLVM01000047">
    <property type="protein sequence ID" value="TCM73674.1"/>
    <property type="molecule type" value="Genomic_DNA"/>
</dbReference>
<protein>
    <submittedName>
        <fullName evidence="3">Nucleoside-diphosphate-sugar epimerase</fullName>
    </submittedName>
</protein>
<evidence type="ECO:0000256" key="1">
    <source>
        <dbReference type="ARBA" id="ARBA00023027"/>
    </source>
</evidence>
<reference evidence="3 4" key="1">
    <citation type="submission" date="2019-03" db="EMBL/GenBank/DDBJ databases">
        <title>Genomic Encyclopedia of Type Strains, Phase IV (KMG-IV): sequencing the most valuable type-strain genomes for metagenomic binning, comparative biology and taxonomic classification.</title>
        <authorList>
            <person name="Goeker M."/>
        </authorList>
    </citation>
    <scope>NUCLEOTIDE SEQUENCE [LARGE SCALE GENOMIC DNA]</scope>
    <source>
        <strain evidence="3 4">DSM 21153</strain>
    </source>
</reference>
<keyword evidence="1" id="KW-0520">NAD</keyword>
<organism evidence="3 4">
    <name type="scientific">Rhodovulum steppense</name>
    <dbReference type="NCBI Taxonomy" id="540251"/>
    <lineage>
        <taxon>Bacteria</taxon>
        <taxon>Pseudomonadati</taxon>
        <taxon>Pseudomonadota</taxon>
        <taxon>Alphaproteobacteria</taxon>
        <taxon>Rhodobacterales</taxon>
        <taxon>Paracoccaceae</taxon>
        <taxon>Rhodovulum</taxon>
    </lineage>
</organism>
<dbReference type="RefSeq" id="WP_207894027.1">
    <property type="nucleotide sequence ID" value="NZ_SLVM01000047.1"/>
</dbReference>
<dbReference type="Pfam" id="PF01370">
    <property type="entry name" value="Epimerase"/>
    <property type="match status" value="1"/>
</dbReference>
<evidence type="ECO:0000313" key="3">
    <source>
        <dbReference type="EMBL" id="TCM73674.1"/>
    </source>
</evidence>
<evidence type="ECO:0000313" key="4">
    <source>
        <dbReference type="Proteomes" id="UP000295277"/>
    </source>
</evidence>
<dbReference type="SUPFAM" id="SSF51735">
    <property type="entry name" value="NAD(P)-binding Rossmann-fold domains"/>
    <property type="match status" value="1"/>
</dbReference>
<dbReference type="Gene3D" id="3.40.50.720">
    <property type="entry name" value="NAD(P)-binding Rossmann-like Domain"/>
    <property type="match status" value="1"/>
</dbReference>